<reference evidence="2" key="1">
    <citation type="submission" date="2022-06" db="EMBL/GenBank/DDBJ databases">
        <title>Amycolatopsis iheyaensis sp. nov., a new species of the genus Amycolatopsis isolated from soil in Iheya island, Japan.</title>
        <authorList>
            <person name="Ngamcharungchit C."/>
            <person name="Kanto H."/>
            <person name="Take A."/>
            <person name="Intra B."/>
            <person name="Matsumoto A."/>
            <person name="Panbangred W."/>
            <person name="Inahashi Y."/>
        </authorList>
    </citation>
    <scope>NUCLEOTIDE SEQUENCE</scope>
    <source>
        <strain evidence="2">OK19-0408</strain>
    </source>
</reference>
<dbReference type="EMBL" id="JAMXQV010000007">
    <property type="protein sequence ID" value="MCR6484017.1"/>
    <property type="molecule type" value="Genomic_DNA"/>
</dbReference>
<organism evidence="2 3">
    <name type="scientific">Amycolatopsis iheyensis</name>
    <dbReference type="NCBI Taxonomy" id="2945988"/>
    <lineage>
        <taxon>Bacteria</taxon>
        <taxon>Bacillati</taxon>
        <taxon>Actinomycetota</taxon>
        <taxon>Actinomycetes</taxon>
        <taxon>Pseudonocardiales</taxon>
        <taxon>Pseudonocardiaceae</taxon>
        <taxon>Amycolatopsis</taxon>
    </lineage>
</organism>
<evidence type="ECO:0000313" key="2">
    <source>
        <dbReference type="EMBL" id="MCR6484017.1"/>
    </source>
</evidence>
<keyword evidence="3" id="KW-1185">Reference proteome</keyword>
<proteinExistence type="predicted"/>
<feature type="transmembrane region" description="Helical" evidence="1">
    <location>
        <begin position="51"/>
        <end position="69"/>
    </location>
</feature>
<keyword evidence="1" id="KW-0812">Transmembrane</keyword>
<evidence type="ECO:0000256" key="1">
    <source>
        <dbReference type="SAM" id="Phobius"/>
    </source>
</evidence>
<dbReference type="RefSeq" id="WP_257920655.1">
    <property type="nucleotide sequence ID" value="NZ_JAMXQV010000007.1"/>
</dbReference>
<gene>
    <name evidence="2" type="ORF">M8542_14430</name>
</gene>
<protein>
    <submittedName>
        <fullName evidence="2">Uncharacterized protein</fullName>
    </submittedName>
</protein>
<dbReference type="AlphaFoldDB" id="A0A9X2NA19"/>
<name>A0A9X2NA19_9PSEU</name>
<sequence length="376" mass="41984">MNHLLDQLYKTKLRLAGLVTALLGIALITLSHSVDTVPILSWLVGWPTGEVGSALLSVGVIAVIFEYYARKETAARTNEQLRHAIRQEAPAIREVVLDSFAFEPETMRSIASNGTLDKIATNAIGLRLGDAELARDAYADLREQVIRSPERWRNVDVSVSLSPWEGGPAKGKDSMFVATIRWEYEVRPANSTLRFVSTSDQAEYRELLRDPTVAGQWMFERVGTLDASSQETFELVQFAVDGEERPVRRNVRRGAQVYTVAIGKAATNGNEVTISYTYRIVLQRHGHLLYLDLPRPTKGLHVQLNYGQADIRYVNVLDYFASPDVSRVERSPKTAPARTIDVGFDGWVFPRAGVAFVWVLEDELRLGNLAAVVSKR</sequence>
<dbReference type="Proteomes" id="UP001144096">
    <property type="component" value="Unassembled WGS sequence"/>
</dbReference>
<comment type="caution">
    <text evidence="2">The sequence shown here is derived from an EMBL/GenBank/DDBJ whole genome shotgun (WGS) entry which is preliminary data.</text>
</comment>
<accession>A0A9X2NA19</accession>
<keyword evidence="1" id="KW-1133">Transmembrane helix</keyword>
<feature type="transmembrane region" description="Helical" evidence="1">
    <location>
        <begin position="12"/>
        <end position="31"/>
    </location>
</feature>
<keyword evidence="1" id="KW-0472">Membrane</keyword>
<evidence type="ECO:0000313" key="3">
    <source>
        <dbReference type="Proteomes" id="UP001144096"/>
    </source>
</evidence>